<dbReference type="EMBL" id="BGPR01000011">
    <property type="protein sequence ID" value="GBL77180.1"/>
    <property type="molecule type" value="Genomic_DNA"/>
</dbReference>
<evidence type="ECO:0000313" key="4">
    <source>
        <dbReference type="EMBL" id="GBL77180.1"/>
    </source>
</evidence>
<dbReference type="PROSITE" id="PS00134">
    <property type="entry name" value="TRYPSIN_HIS"/>
    <property type="match status" value="1"/>
</dbReference>
<dbReference type="InterPro" id="IPR001314">
    <property type="entry name" value="Peptidase_S1A"/>
</dbReference>
<dbReference type="PROSITE" id="PS50240">
    <property type="entry name" value="TRYPSIN_DOM"/>
    <property type="match status" value="1"/>
</dbReference>
<dbReference type="GO" id="GO:0004252">
    <property type="term" value="F:serine-type endopeptidase activity"/>
    <property type="evidence" value="ECO:0007669"/>
    <property type="project" value="InterPro"/>
</dbReference>
<keyword evidence="2" id="KW-0645">Protease</keyword>
<accession>A0A4Y2ABW9</accession>
<dbReference type="InterPro" id="IPR018114">
    <property type="entry name" value="TRYPSIN_HIS"/>
</dbReference>
<proteinExistence type="predicted"/>
<gene>
    <name evidence="4" type="primary">Sb_0</name>
    <name evidence="4" type="ORF">AVEN_12802_1</name>
</gene>
<keyword evidence="5" id="KW-1185">Reference proteome</keyword>
<dbReference type="OrthoDB" id="6407006at2759"/>
<dbReference type="GO" id="GO:0006508">
    <property type="term" value="P:proteolysis"/>
    <property type="evidence" value="ECO:0007669"/>
    <property type="project" value="UniProtKB-KW"/>
</dbReference>
<dbReference type="SMART" id="SM00020">
    <property type="entry name" value="Tryp_SPc"/>
    <property type="match status" value="1"/>
</dbReference>
<dbReference type="CDD" id="cd00190">
    <property type="entry name" value="Tryp_SPc"/>
    <property type="match status" value="1"/>
</dbReference>
<dbReference type="PRINTS" id="PR00722">
    <property type="entry name" value="CHYMOTRYPSIN"/>
</dbReference>
<dbReference type="InterPro" id="IPR009003">
    <property type="entry name" value="Peptidase_S1_PA"/>
</dbReference>
<dbReference type="InterPro" id="IPR001254">
    <property type="entry name" value="Trypsin_dom"/>
</dbReference>
<feature type="domain" description="Peptidase S1" evidence="3">
    <location>
        <begin position="208"/>
        <end position="450"/>
    </location>
</feature>
<name>A0A4Y2ABW9_ARAVE</name>
<evidence type="ECO:0000256" key="1">
    <source>
        <dbReference type="ARBA" id="ARBA00023157"/>
    </source>
</evidence>
<sequence length="450" mass="50590">MNLAIALTKGAVSQNTWHVVHIECMVAIWASSKKSSVDSFKGISVRRKERISKTNSDNRKENYRRVQVMNSLQSIESYKSHDSSTSVRLINPCSDDDITTIQYKPYAINIECTFDDDSNTCYHDGGRHQCTFFLFCGLIGGSSVGSCPGSLLSTCCVTQGNHVRRSPTKVQSNSLQSYTHLPDSFDQRVLSKDKAVCGQRVYKPTSRIVGGNAAEFGEFPWQAHIKITQQQCGGVLLNHNYVVTAAHCVYRALLHDIVVVLGAYDIHDQRYQLLPAQKFRVVEKLLHPNFRFSPSHPDRFDVALIRLDRPVRYQENVLPICLPPYGWNFQGWRAIITGWGKTDPALSNRYGTRLLQKVEVPIISNKECEMWHHWKGINVRIFPEMMCAGYEGGRKDACVGDSGGPLIVYLDGRWTLVGIISAGFGCAQWRQPGIYHSVSSTVDWISSHIS</sequence>
<organism evidence="4 5">
    <name type="scientific">Araneus ventricosus</name>
    <name type="common">Orbweaver spider</name>
    <name type="synonym">Epeira ventricosa</name>
    <dbReference type="NCBI Taxonomy" id="182803"/>
    <lineage>
        <taxon>Eukaryota</taxon>
        <taxon>Metazoa</taxon>
        <taxon>Ecdysozoa</taxon>
        <taxon>Arthropoda</taxon>
        <taxon>Chelicerata</taxon>
        <taxon>Arachnida</taxon>
        <taxon>Araneae</taxon>
        <taxon>Araneomorphae</taxon>
        <taxon>Entelegynae</taxon>
        <taxon>Araneoidea</taxon>
        <taxon>Araneidae</taxon>
        <taxon>Araneus</taxon>
    </lineage>
</organism>
<dbReference type="InterPro" id="IPR043504">
    <property type="entry name" value="Peptidase_S1_PA_chymotrypsin"/>
</dbReference>
<keyword evidence="2" id="KW-0720">Serine protease</keyword>
<keyword evidence="1" id="KW-1015">Disulfide bond</keyword>
<comment type="caution">
    <text evidence="4">The sequence shown here is derived from an EMBL/GenBank/DDBJ whole genome shotgun (WGS) entry which is preliminary data.</text>
</comment>
<dbReference type="SUPFAM" id="SSF50494">
    <property type="entry name" value="Trypsin-like serine proteases"/>
    <property type="match status" value="1"/>
</dbReference>
<evidence type="ECO:0000256" key="2">
    <source>
        <dbReference type="RuleBase" id="RU363034"/>
    </source>
</evidence>
<keyword evidence="2" id="KW-0378">Hydrolase</keyword>
<dbReference type="FunFam" id="2.40.10.10:FF:000072">
    <property type="entry name" value="CLIP-domain serine protease"/>
    <property type="match status" value="1"/>
</dbReference>
<dbReference type="Pfam" id="PF00089">
    <property type="entry name" value="Trypsin"/>
    <property type="match status" value="1"/>
</dbReference>
<dbReference type="PANTHER" id="PTHR24253:SF46">
    <property type="entry name" value="SERINE PROTEASE P83"/>
    <property type="match status" value="1"/>
</dbReference>
<evidence type="ECO:0000259" key="3">
    <source>
        <dbReference type="PROSITE" id="PS50240"/>
    </source>
</evidence>
<protein>
    <submittedName>
        <fullName evidence="4">Serine proteinase stubble</fullName>
    </submittedName>
</protein>
<evidence type="ECO:0000313" key="5">
    <source>
        <dbReference type="Proteomes" id="UP000499080"/>
    </source>
</evidence>
<dbReference type="PROSITE" id="PS00135">
    <property type="entry name" value="TRYPSIN_SER"/>
    <property type="match status" value="1"/>
</dbReference>
<dbReference type="Proteomes" id="UP000499080">
    <property type="component" value="Unassembled WGS sequence"/>
</dbReference>
<dbReference type="InterPro" id="IPR033116">
    <property type="entry name" value="TRYPSIN_SER"/>
</dbReference>
<reference evidence="4 5" key="1">
    <citation type="journal article" date="2019" name="Sci. Rep.">
        <title>Orb-weaving spider Araneus ventricosus genome elucidates the spidroin gene catalogue.</title>
        <authorList>
            <person name="Kono N."/>
            <person name="Nakamura H."/>
            <person name="Ohtoshi R."/>
            <person name="Moran D.A.P."/>
            <person name="Shinohara A."/>
            <person name="Yoshida Y."/>
            <person name="Fujiwara M."/>
            <person name="Mori M."/>
            <person name="Tomita M."/>
            <person name="Arakawa K."/>
        </authorList>
    </citation>
    <scope>NUCLEOTIDE SEQUENCE [LARGE SCALE GENOMIC DNA]</scope>
</reference>
<dbReference type="AlphaFoldDB" id="A0A4Y2ABW9"/>
<dbReference type="PANTHER" id="PTHR24253">
    <property type="entry name" value="TRANSMEMBRANE PROTEASE SERINE"/>
    <property type="match status" value="1"/>
</dbReference>
<dbReference type="Gene3D" id="2.40.10.10">
    <property type="entry name" value="Trypsin-like serine proteases"/>
    <property type="match status" value="1"/>
</dbReference>